<organism evidence="1 2">
    <name type="scientific">Meloidogyne hapla</name>
    <name type="common">Root-knot nematode worm</name>
    <dbReference type="NCBI Taxonomy" id="6305"/>
    <lineage>
        <taxon>Eukaryota</taxon>
        <taxon>Metazoa</taxon>
        <taxon>Ecdysozoa</taxon>
        <taxon>Nematoda</taxon>
        <taxon>Chromadorea</taxon>
        <taxon>Rhabditida</taxon>
        <taxon>Tylenchina</taxon>
        <taxon>Tylenchomorpha</taxon>
        <taxon>Tylenchoidea</taxon>
        <taxon>Meloidogynidae</taxon>
        <taxon>Meloidogyninae</taxon>
        <taxon>Meloidogyne</taxon>
    </lineage>
</organism>
<proteinExistence type="predicted"/>
<name>A0A1I8B508_MELHA</name>
<dbReference type="AlphaFoldDB" id="A0A1I8B508"/>
<accession>A0A1I8B508</accession>
<evidence type="ECO:0000313" key="1">
    <source>
        <dbReference type="Proteomes" id="UP000095281"/>
    </source>
</evidence>
<reference evidence="2" key="1">
    <citation type="submission" date="2016-11" db="UniProtKB">
        <authorList>
            <consortium name="WormBaseParasite"/>
        </authorList>
    </citation>
    <scope>IDENTIFICATION</scope>
</reference>
<protein>
    <submittedName>
        <fullName evidence="2">Uncharacterized protein</fullName>
    </submittedName>
</protein>
<dbReference type="WBParaSite" id="MhA1_Contig1386.frz3.gene11">
    <property type="protein sequence ID" value="MhA1_Contig1386.frz3.gene11"/>
    <property type="gene ID" value="MhA1_Contig1386.frz3.gene11"/>
</dbReference>
<evidence type="ECO:0000313" key="2">
    <source>
        <dbReference type="WBParaSite" id="MhA1_Contig1386.frz3.gene11"/>
    </source>
</evidence>
<sequence length="109" mass="12999">MNSKCNAINYKKIGLFYPFYIYINEYIYNENVYILMKMLQKRYGQLRGASRYAELIHFIEFCFKCGNNLSLFLNYLANVLDPGRIEKVMPEPLIDLCFRNMKLSELTQI</sequence>
<keyword evidence="1" id="KW-1185">Reference proteome</keyword>
<dbReference type="Proteomes" id="UP000095281">
    <property type="component" value="Unplaced"/>
</dbReference>